<evidence type="ECO:0000256" key="1">
    <source>
        <dbReference type="SAM" id="Coils"/>
    </source>
</evidence>
<dbReference type="EMBL" id="CP165727">
    <property type="protein sequence ID" value="XDV67760.1"/>
    <property type="molecule type" value="Genomic_DNA"/>
</dbReference>
<proteinExistence type="predicted"/>
<gene>
    <name evidence="4" type="ORF">AB5J51_35005</name>
</gene>
<dbReference type="SUPFAM" id="SSF52540">
    <property type="entry name" value="P-loop containing nucleoside triphosphate hydrolases"/>
    <property type="match status" value="1"/>
</dbReference>
<reference evidence="4" key="1">
    <citation type="submission" date="2024-08" db="EMBL/GenBank/DDBJ databases">
        <authorList>
            <person name="Yu S.T."/>
        </authorList>
    </citation>
    <scope>NUCLEOTIDE SEQUENCE</scope>
    <source>
        <strain evidence="4">R33</strain>
    </source>
</reference>
<dbReference type="Pfam" id="PF13191">
    <property type="entry name" value="AAA_16"/>
    <property type="match status" value="1"/>
</dbReference>
<accession>A0AB39YCH7</accession>
<feature type="compositionally biased region" description="Basic and acidic residues" evidence="2">
    <location>
        <begin position="1352"/>
        <end position="1361"/>
    </location>
</feature>
<sequence length="1361" mass="147931">MPLTETEWGLVTTWVGEYLLDTPDPHDRLAQHGFPPEFIGSLALTNKSGENAVTLVRASRKYIKEQLRLLEVLGTLAELRVRPEGKDAEGFRDRLREDAEVNVSAPDQFLAGVLKNGTEVFIDRAELRVRLQEFLTDPEKTVLLVDGEPDSGRSYTYNLIRHLGQHYDFRPVRVTLSRTSTAAQLVRRLAEFVGDRDPGISPLNTTQLNDPLPSVDEAVHRIVSRATAAEERFWLVLDECDKLDSNSDVWDCIGQLALAIYDYTPVQEETVPRLVLLGYAPSMRQLPYDIRKNECRDTARIAGPDDLHSFFRTFFAQTPASPDTAGTEALTELAVETVLDAAQRPGDDSYMRKICTAAERTVRLYLSLRSGEDFAARLRGELLAAASESAPAVPDGRRAYREAACLLSRFDPTQLRLPGEGESSGRAALALVDDCTTLGVQPRPGWVLKQEVRDVTLCGLAGPEAARLGLEANLGQVPEGPGPERFALAYLCGTPPALGEQDVDGLAGILQAVLWLAQIPHTTGIPDPEHVQQLLERARLRQPLERLVRGRFCGRAAELEQLRAYVGLPPAAEGPLGGGSVKEPPLLIHGIGGTGKSTLLARFLLDLPAGFPFAYVDFERPTLSVHEPITLVADIARQLGIQYPGHRAAFDALAGECEETARIQREEQNDVDEMYRLSTTRSGAGRRAAEQFHSRARGRETDLVRRVGERLVQAVAGAGGGTDAGPPLAIVIDSFEEAQYRANPVLGRMWAIWSVLHDGYPRLRFIVAGRAGVHHPAQAAEPKTIALGDLEPDAAVDLLIASGIEDEGVARALAERVGGHPLSLKLAAQAALLACQEAGSLGELVESLPARRRYFYRKVDQMLVQGILYDRILKHIADAEARALAQAGLALRTITPELIAHVLAPACGLHVDSPEQARRLFGRLARLDLMEPAGPSALRHRSDLRAIMLRLSDTASTDLMRTVGRRAVEYYAAREGLEARAEEIYHRLRLNEDPRSVEKRWEPGVERHLDRADQDMASRSAAFLTGRLGGHVPDEVLHDADQEDWERNAAGEIEALLAQGFTDDAAARLAERRPWTPGSPLDPLLVETLARSGRRTEARNTAQEAVDRAEEAGNVDAQLELLRLSARLAEEDGDVQDAERDLAEAEDLATGLGRDFDALAVTLARAGLAASREGDTDIDRRLARRLRQLPDEALAEQPVLVRAVAAEVSRHDPAALGHTLDVVGLPETDDEALEALADTIVLVLAEQPELRLAVAKLLENAAGPVPPVRSTQQQPPPPPPPSPSTADMLREARDRGTLDALARRLLVLHDDSGALVSGVAAAMGAGTPGPAAAPARTAEPAEPAESTEPAEPAERNGPRAA</sequence>
<feature type="compositionally biased region" description="Low complexity" evidence="2">
    <location>
        <begin position="1322"/>
        <end position="1350"/>
    </location>
</feature>
<keyword evidence="1" id="KW-0175">Coiled coil</keyword>
<feature type="domain" description="Orc1-like AAA ATPase" evidence="3">
    <location>
        <begin position="551"/>
        <end position="739"/>
    </location>
</feature>
<name>A0AB39YCH7_9ACTN</name>
<dbReference type="RefSeq" id="WP_369779497.1">
    <property type="nucleotide sequence ID" value="NZ_CP165727.1"/>
</dbReference>
<evidence type="ECO:0000256" key="2">
    <source>
        <dbReference type="SAM" id="MobiDB-lite"/>
    </source>
</evidence>
<feature type="coiled-coil region" evidence="1">
    <location>
        <begin position="1121"/>
        <end position="1155"/>
    </location>
</feature>
<dbReference type="InterPro" id="IPR027417">
    <property type="entry name" value="P-loop_NTPase"/>
</dbReference>
<evidence type="ECO:0000259" key="3">
    <source>
        <dbReference type="Pfam" id="PF13191"/>
    </source>
</evidence>
<protein>
    <recommendedName>
        <fullName evidence="3">Orc1-like AAA ATPase domain-containing protein</fullName>
    </recommendedName>
</protein>
<feature type="compositionally biased region" description="Pro residues" evidence="2">
    <location>
        <begin position="1274"/>
        <end position="1283"/>
    </location>
</feature>
<feature type="region of interest" description="Disordered" evidence="2">
    <location>
        <begin position="1322"/>
        <end position="1361"/>
    </location>
</feature>
<feature type="region of interest" description="Disordered" evidence="2">
    <location>
        <begin position="1264"/>
        <end position="1288"/>
    </location>
</feature>
<organism evidence="4">
    <name type="scientific">Streptomyces sp. R33</name>
    <dbReference type="NCBI Taxonomy" id="3238629"/>
    <lineage>
        <taxon>Bacteria</taxon>
        <taxon>Bacillati</taxon>
        <taxon>Actinomycetota</taxon>
        <taxon>Actinomycetes</taxon>
        <taxon>Kitasatosporales</taxon>
        <taxon>Streptomycetaceae</taxon>
        <taxon>Streptomyces</taxon>
    </lineage>
</organism>
<evidence type="ECO:0000313" key="4">
    <source>
        <dbReference type="EMBL" id="XDV67760.1"/>
    </source>
</evidence>
<dbReference type="Gene3D" id="3.40.50.300">
    <property type="entry name" value="P-loop containing nucleotide triphosphate hydrolases"/>
    <property type="match status" value="2"/>
</dbReference>
<dbReference type="InterPro" id="IPR041664">
    <property type="entry name" value="AAA_16"/>
</dbReference>